<dbReference type="SUPFAM" id="SSF49299">
    <property type="entry name" value="PKD domain"/>
    <property type="match status" value="1"/>
</dbReference>
<dbReference type="EMBL" id="BARS01024661">
    <property type="protein sequence ID" value="GAG10470.1"/>
    <property type="molecule type" value="Genomic_DNA"/>
</dbReference>
<gene>
    <name evidence="2" type="ORF">S01H1_39115</name>
</gene>
<dbReference type="InterPro" id="IPR011050">
    <property type="entry name" value="Pectin_lyase_fold/virulence"/>
</dbReference>
<sequence>AGIYCGGGSSPKVICNVITRNIVENGGGGGIYSGGSAVICNNIVTHNSASSGGGIYGSGTLRCNDFWNNHPNDYSGEPGEGDISEDPLFVDPEAGDFHLDDASPCVDAGDNDAPGLPPFDFDGDPRVIDGDDDEVAVVDIGADELVPGVVAVIDLPEGDVAILDHAAVEFAGTAYDRQGQPIVDYLWSFGEGSGVPDSHEEDPGEVVFPVPGVFEVTFNAQTEDGRWDVSPDHRTITVEFAPADAVIDLPVSHVTIAVRQWVEFAGTA</sequence>
<dbReference type="InterPro" id="IPR012334">
    <property type="entry name" value="Pectin_lyas_fold"/>
</dbReference>
<dbReference type="InterPro" id="IPR035986">
    <property type="entry name" value="PKD_dom_sf"/>
</dbReference>
<reference evidence="2" key="1">
    <citation type="journal article" date="2014" name="Front. Microbiol.">
        <title>High frequency of phylogenetically diverse reductive dehalogenase-homologous genes in deep subseafloor sedimentary metagenomes.</title>
        <authorList>
            <person name="Kawai M."/>
            <person name="Futagami T."/>
            <person name="Toyoda A."/>
            <person name="Takaki Y."/>
            <person name="Nishi S."/>
            <person name="Hori S."/>
            <person name="Arai W."/>
            <person name="Tsubouchi T."/>
            <person name="Morono Y."/>
            <person name="Uchiyama I."/>
            <person name="Ito T."/>
            <person name="Fujiyama A."/>
            <person name="Inagaki F."/>
            <person name="Takami H."/>
        </authorList>
    </citation>
    <scope>NUCLEOTIDE SEQUENCE</scope>
    <source>
        <strain evidence="2">Expedition CK06-06</strain>
    </source>
</reference>
<proteinExistence type="predicted"/>
<dbReference type="Gene3D" id="2.60.40.10">
    <property type="entry name" value="Immunoglobulins"/>
    <property type="match status" value="1"/>
</dbReference>
<comment type="caution">
    <text evidence="2">The sequence shown here is derived from an EMBL/GenBank/DDBJ whole genome shotgun (WGS) entry which is preliminary data.</text>
</comment>
<name>X0UXK5_9ZZZZ</name>
<evidence type="ECO:0000259" key="1">
    <source>
        <dbReference type="PROSITE" id="PS50093"/>
    </source>
</evidence>
<dbReference type="CDD" id="cd00146">
    <property type="entry name" value="PKD"/>
    <property type="match status" value="1"/>
</dbReference>
<dbReference type="AlphaFoldDB" id="X0UXK5"/>
<evidence type="ECO:0000313" key="2">
    <source>
        <dbReference type="EMBL" id="GAG10470.1"/>
    </source>
</evidence>
<feature type="domain" description="PKD" evidence="1">
    <location>
        <begin position="179"/>
        <end position="225"/>
    </location>
</feature>
<dbReference type="PROSITE" id="PS50093">
    <property type="entry name" value="PKD"/>
    <property type="match status" value="1"/>
</dbReference>
<organism evidence="2">
    <name type="scientific">marine sediment metagenome</name>
    <dbReference type="NCBI Taxonomy" id="412755"/>
    <lineage>
        <taxon>unclassified sequences</taxon>
        <taxon>metagenomes</taxon>
        <taxon>ecological metagenomes</taxon>
    </lineage>
</organism>
<dbReference type="SUPFAM" id="SSF51126">
    <property type="entry name" value="Pectin lyase-like"/>
    <property type="match status" value="1"/>
</dbReference>
<dbReference type="InterPro" id="IPR000601">
    <property type="entry name" value="PKD_dom"/>
</dbReference>
<dbReference type="Gene3D" id="2.160.20.10">
    <property type="entry name" value="Single-stranded right-handed beta-helix, Pectin lyase-like"/>
    <property type="match status" value="1"/>
</dbReference>
<feature type="non-terminal residue" evidence="2">
    <location>
        <position position="1"/>
    </location>
</feature>
<protein>
    <recommendedName>
        <fullName evidence="1">PKD domain-containing protein</fullName>
    </recommendedName>
</protein>
<accession>X0UXK5</accession>
<feature type="non-terminal residue" evidence="2">
    <location>
        <position position="268"/>
    </location>
</feature>
<dbReference type="InterPro" id="IPR013783">
    <property type="entry name" value="Ig-like_fold"/>
</dbReference>